<dbReference type="Pfam" id="PF01743">
    <property type="entry name" value="PolyA_pol"/>
    <property type="match status" value="1"/>
</dbReference>
<dbReference type="EMBL" id="SMFV01000001">
    <property type="protein sequence ID" value="TCK06484.1"/>
    <property type="molecule type" value="Genomic_DNA"/>
</dbReference>
<evidence type="ECO:0000313" key="15">
    <source>
        <dbReference type="Proteomes" id="UP000295777"/>
    </source>
</evidence>
<dbReference type="Pfam" id="PF01368">
    <property type="entry name" value="DHH"/>
    <property type="match status" value="1"/>
</dbReference>
<keyword evidence="5" id="KW-0819">tRNA processing</keyword>
<dbReference type="InterPro" id="IPR002646">
    <property type="entry name" value="PolA_pol_head_dom"/>
</dbReference>
<dbReference type="Gene3D" id="3.10.580.10">
    <property type="entry name" value="CBS-domain"/>
    <property type="match status" value="2"/>
</dbReference>
<dbReference type="RefSeq" id="WP_132525069.1">
    <property type="nucleotide sequence ID" value="NZ_SMFV01000001.1"/>
</dbReference>
<dbReference type="GO" id="GO:0000166">
    <property type="term" value="F:nucleotide binding"/>
    <property type="evidence" value="ECO:0007669"/>
    <property type="project" value="UniProtKB-KW"/>
</dbReference>
<evidence type="ECO:0000256" key="12">
    <source>
        <dbReference type="RuleBase" id="RU003953"/>
    </source>
</evidence>
<keyword evidence="9" id="KW-0460">Magnesium</keyword>
<dbReference type="SUPFAM" id="SSF64182">
    <property type="entry name" value="DHH phosphoesterases"/>
    <property type="match status" value="1"/>
</dbReference>
<evidence type="ECO:0000256" key="7">
    <source>
        <dbReference type="ARBA" id="ARBA00022723"/>
    </source>
</evidence>
<dbReference type="AlphaFoldDB" id="A0A4R1GE73"/>
<accession>A0A4R1GE73</accession>
<reference evidence="14 15" key="1">
    <citation type="submission" date="2019-03" db="EMBL/GenBank/DDBJ databases">
        <title>Genomic Encyclopedia of Archaeal and Bacterial Type Strains, Phase II (KMG-II): from individual species to whole genera.</title>
        <authorList>
            <person name="Goeker M."/>
        </authorList>
    </citation>
    <scope>NUCLEOTIDE SEQUENCE [LARGE SCALE GENOMIC DNA]</scope>
    <source>
        <strain evidence="14 15">DSM 24425</strain>
    </source>
</reference>
<gene>
    <name evidence="14" type="ORF">CLV27_0285</name>
</gene>
<dbReference type="PANTHER" id="PTHR47788:SF1">
    <property type="entry name" value="A-ADDING TRNA NUCLEOTIDYLTRANSFERASE"/>
    <property type="match status" value="1"/>
</dbReference>
<evidence type="ECO:0000256" key="1">
    <source>
        <dbReference type="ARBA" id="ARBA00001946"/>
    </source>
</evidence>
<dbReference type="SUPFAM" id="SSF81891">
    <property type="entry name" value="Poly A polymerase C-terminal region-like"/>
    <property type="match status" value="1"/>
</dbReference>
<dbReference type="Gene3D" id="3.10.310.30">
    <property type="match status" value="1"/>
</dbReference>
<evidence type="ECO:0000256" key="6">
    <source>
        <dbReference type="ARBA" id="ARBA00022695"/>
    </source>
</evidence>
<evidence type="ECO:0000256" key="10">
    <source>
        <dbReference type="ARBA" id="ARBA00022884"/>
    </source>
</evidence>
<dbReference type="Gene3D" id="3.30.460.10">
    <property type="entry name" value="Beta Polymerase, domain 2"/>
    <property type="match status" value="1"/>
</dbReference>
<proteinExistence type="inferred from homology"/>
<sequence length="876" mass="99041">MESVITTHKNMDLDSLGAVVAAKKLFPEATVVLPDAKGSDVIKLLSENPDLLEFVGESSFKGKIKKLIVVDTDSLERIPKSVASGLSPDSEVIVYDHHSPVFSQVEEADVHYKHSGSVTSLMVLLLKGKGIIPSPLEASVMLTGIYADTGSFRFPTTSPLDFVAAAYLLALGARLEFVKKYLPLEMSDRELDVLKVLKDNLVVTEVHGNRIGITYARFDSYVGEVAHLVSKLLEITGLPALLAAVETQGATFLIGRSQTEKVDVSKVVGRFGGGGHPEAASATVKGKTAFEVLEELRRVLYEEVEPLRRAADIMTSPPITVKAGASVKEARALLMKNSINAAPVVDREGKIVGIVSRALLDKAVYMGLEEERVSDVMERDFFSVSPETSLDEVEEIIVERHQTFVPVVEKGRPVGVITRTDILMNLYRNELADISRFYEKRASLSPRFKNVAAKLKEVLPEELFNLIKEIGKFADERKVNAYIIGGFVRDLIIGRKNFDVDIVIEGDATVFAKELAKRFGAKVHTYERFKTATVVFKGGKRIDFASARTEVYRAPGALPEVDMAPLKKDLMRRDFTINTLAIKINEKEFGKLIDFFGGLKDIKDKKIRVLHSLSFVEDPTRILRALRFATRYRFELGKHTERLLKIAVQRKLFKTVEGQRIYHELKQIFLEDNPLRVMNKLEKYRIISSLFPSISWDRFKKDLFERIRKVIIWHKLNFPEKETKYHILYFGALFLREPLNRVEKYIKELAVPQKEAELLFQILKNSLPLIKKVRLAGKNSEVYELLQNLPEEFLLFLAALPQDEETRNRVLNYLKSWRFIKPLVNGEDLKSMGLKPGPVFKKILSKLKYAIIDGELPNDREEQLTRAKELVDAEKR</sequence>
<dbReference type="InterPro" id="IPR032810">
    <property type="entry name" value="CCA-adding_enz_C"/>
</dbReference>
<dbReference type="GO" id="GO:0046872">
    <property type="term" value="F:metal ion binding"/>
    <property type="evidence" value="ECO:0007669"/>
    <property type="project" value="UniProtKB-KW"/>
</dbReference>
<dbReference type="Gene3D" id="1.10.3090.10">
    <property type="entry name" value="cca-adding enzyme, domain 2"/>
    <property type="match status" value="1"/>
</dbReference>
<dbReference type="Pfam" id="PF02272">
    <property type="entry name" value="DHHA1"/>
    <property type="match status" value="1"/>
</dbReference>
<comment type="similarity">
    <text evidence="2 12">Belongs to the tRNA nucleotidyltransferase/poly(A) polymerase family.</text>
</comment>
<keyword evidence="8" id="KW-0547">Nucleotide-binding</keyword>
<dbReference type="GO" id="GO:0016779">
    <property type="term" value="F:nucleotidyltransferase activity"/>
    <property type="evidence" value="ECO:0007669"/>
    <property type="project" value="UniProtKB-KW"/>
</dbReference>
<dbReference type="PROSITE" id="PS51371">
    <property type="entry name" value="CBS"/>
    <property type="match status" value="2"/>
</dbReference>
<comment type="caution">
    <text evidence="14">The sequence shown here is derived from an EMBL/GenBank/DDBJ whole genome shotgun (WGS) entry which is preliminary data.</text>
</comment>
<evidence type="ECO:0000256" key="9">
    <source>
        <dbReference type="ARBA" id="ARBA00022842"/>
    </source>
</evidence>
<dbReference type="Pfam" id="PF00571">
    <property type="entry name" value="CBS"/>
    <property type="match status" value="2"/>
</dbReference>
<dbReference type="CDD" id="cd05398">
    <property type="entry name" value="NT_ClassII-CCAase"/>
    <property type="match status" value="1"/>
</dbReference>
<dbReference type="SUPFAM" id="SSF54631">
    <property type="entry name" value="CBS-domain pair"/>
    <property type="match status" value="1"/>
</dbReference>
<dbReference type="InterPro" id="IPR003156">
    <property type="entry name" value="DHHA1_dom"/>
</dbReference>
<dbReference type="Gene3D" id="3.90.1640.10">
    <property type="entry name" value="inorganic pyrophosphatase (n-terminal core)"/>
    <property type="match status" value="1"/>
</dbReference>
<evidence type="ECO:0000256" key="11">
    <source>
        <dbReference type="PROSITE-ProRule" id="PRU00703"/>
    </source>
</evidence>
<evidence type="ECO:0000256" key="5">
    <source>
        <dbReference type="ARBA" id="ARBA00022694"/>
    </source>
</evidence>
<dbReference type="InterPro" id="IPR046342">
    <property type="entry name" value="CBS_dom_sf"/>
</dbReference>
<keyword evidence="15" id="KW-1185">Reference proteome</keyword>
<dbReference type="Pfam" id="PF12627">
    <property type="entry name" value="PolyA_pol_RNAbd"/>
    <property type="match status" value="1"/>
</dbReference>
<feature type="domain" description="CBS" evidence="13">
    <location>
        <begin position="377"/>
        <end position="434"/>
    </location>
</feature>
<dbReference type="PANTHER" id="PTHR47788">
    <property type="entry name" value="POLYA POLYMERASE"/>
    <property type="match status" value="1"/>
</dbReference>
<dbReference type="SMART" id="SM00116">
    <property type="entry name" value="CBS"/>
    <property type="match status" value="2"/>
</dbReference>
<dbReference type="InterPro" id="IPR052390">
    <property type="entry name" value="tRNA_nt/polyA_polymerase"/>
</dbReference>
<dbReference type="GO" id="GO:0000049">
    <property type="term" value="F:tRNA binding"/>
    <property type="evidence" value="ECO:0007669"/>
    <property type="project" value="UniProtKB-KW"/>
</dbReference>
<dbReference type="SUPFAM" id="SSF81301">
    <property type="entry name" value="Nucleotidyltransferase"/>
    <property type="match status" value="1"/>
</dbReference>
<dbReference type="InterPro" id="IPR043519">
    <property type="entry name" value="NT_sf"/>
</dbReference>
<keyword evidence="7" id="KW-0479">Metal-binding</keyword>
<evidence type="ECO:0000259" key="13">
    <source>
        <dbReference type="PROSITE" id="PS51371"/>
    </source>
</evidence>
<keyword evidence="6" id="KW-0548">Nucleotidyltransferase</keyword>
<evidence type="ECO:0000313" key="14">
    <source>
        <dbReference type="EMBL" id="TCK06484.1"/>
    </source>
</evidence>
<dbReference type="Pfam" id="PF13735">
    <property type="entry name" value="tRNA_NucTran2_2"/>
    <property type="match status" value="1"/>
</dbReference>
<evidence type="ECO:0000256" key="4">
    <source>
        <dbReference type="ARBA" id="ARBA00022679"/>
    </source>
</evidence>
<dbReference type="InterPro" id="IPR000644">
    <property type="entry name" value="CBS_dom"/>
</dbReference>
<keyword evidence="4 12" id="KW-0808">Transferase</keyword>
<comment type="cofactor">
    <cofactor evidence="1">
        <name>Mg(2+)</name>
        <dbReference type="ChEBI" id="CHEBI:18420"/>
    </cofactor>
</comment>
<feature type="domain" description="CBS" evidence="13">
    <location>
        <begin position="314"/>
        <end position="370"/>
    </location>
</feature>
<dbReference type="GO" id="GO:0008033">
    <property type="term" value="P:tRNA processing"/>
    <property type="evidence" value="ECO:0007669"/>
    <property type="project" value="UniProtKB-KW"/>
</dbReference>
<dbReference type="InterPro" id="IPR001667">
    <property type="entry name" value="DDH_dom"/>
</dbReference>
<evidence type="ECO:0000256" key="2">
    <source>
        <dbReference type="ARBA" id="ARBA00007265"/>
    </source>
</evidence>
<dbReference type="Proteomes" id="UP000295777">
    <property type="component" value="Unassembled WGS sequence"/>
</dbReference>
<keyword evidence="11" id="KW-0129">CBS domain</keyword>
<evidence type="ECO:0000256" key="3">
    <source>
        <dbReference type="ARBA" id="ARBA00022555"/>
    </source>
</evidence>
<dbReference type="OrthoDB" id="9805698at2"/>
<evidence type="ECO:0000256" key="8">
    <source>
        <dbReference type="ARBA" id="ARBA00022741"/>
    </source>
</evidence>
<keyword evidence="3" id="KW-0820">tRNA-binding</keyword>
<name>A0A4R1GE73_9BACT</name>
<dbReference type="InterPro" id="IPR038763">
    <property type="entry name" value="DHH_sf"/>
</dbReference>
<organism evidence="14 15">
    <name type="scientific">Phorcysia thermohydrogeniphila</name>
    <dbReference type="NCBI Taxonomy" id="936138"/>
    <lineage>
        <taxon>Bacteria</taxon>
        <taxon>Pseudomonadati</taxon>
        <taxon>Aquificota</taxon>
        <taxon>Aquificia</taxon>
        <taxon>Desulfurobacteriales</taxon>
        <taxon>Desulfurobacteriaceae</taxon>
        <taxon>Phorcysia</taxon>
    </lineage>
</organism>
<dbReference type="InterPro" id="IPR032828">
    <property type="entry name" value="PolyA_RNA-bd"/>
</dbReference>
<keyword evidence="10 12" id="KW-0694">RNA-binding</keyword>
<protein>
    <submittedName>
        <fullName evidence="14">tRNA nucleotidyltransferase (CCA-adding enzyme)</fullName>
    </submittedName>
</protein>